<feature type="domain" description="Shieldin complex subunit 2 first OB fold" evidence="1">
    <location>
        <begin position="76"/>
        <end position="147"/>
    </location>
</feature>
<dbReference type="KEGG" id="mlr:MELLADRAFT_112450"/>
<dbReference type="Proteomes" id="UP000001072">
    <property type="component" value="Unassembled WGS sequence"/>
</dbReference>
<organism evidence="3">
    <name type="scientific">Melampsora larici-populina (strain 98AG31 / pathotype 3-4-7)</name>
    <name type="common">Poplar leaf rust fungus</name>
    <dbReference type="NCBI Taxonomy" id="747676"/>
    <lineage>
        <taxon>Eukaryota</taxon>
        <taxon>Fungi</taxon>
        <taxon>Dikarya</taxon>
        <taxon>Basidiomycota</taxon>
        <taxon>Pucciniomycotina</taxon>
        <taxon>Pucciniomycetes</taxon>
        <taxon>Pucciniales</taxon>
        <taxon>Melampsoraceae</taxon>
        <taxon>Melampsora</taxon>
    </lineage>
</organism>
<dbReference type="VEuPathDB" id="FungiDB:MELLADRAFT_112450"/>
<dbReference type="GeneID" id="18924691"/>
<dbReference type="InterPro" id="IPR012340">
    <property type="entry name" value="NA-bd_OB-fold"/>
</dbReference>
<dbReference type="InParanoid" id="F4S6I5"/>
<dbReference type="RefSeq" id="XP_007417039.1">
    <property type="nucleotide sequence ID" value="XM_007416977.1"/>
</dbReference>
<evidence type="ECO:0000313" key="3">
    <source>
        <dbReference type="Proteomes" id="UP000001072"/>
    </source>
</evidence>
<dbReference type="STRING" id="747676.F4S6I5"/>
<keyword evidence="3" id="KW-1185">Reference proteome</keyword>
<dbReference type="AlphaFoldDB" id="F4S6I5"/>
<sequence length="209" mass="24198">MKCTSHCLDVSCVYPNRTQINRSIKNPNFSKIEESFSESTVYNPPEWHFESRNCTKLNGLNDYHHQNKNQKITHDLIFHLNEINPIRIIPLKKPRTGQSIATLAAFDCIDDTGSTLKITLWDEASTELLSVCKTGDIIFLSRISLSTFRDLLQGITTDSTRAQICYRLEPIEPTDLSFCYDLRLDFNPTTCRVDELAKWARNLFEYHEF</sequence>
<dbReference type="Gene3D" id="2.40.50.140">
    <property type="entry name" value="Nucleic acid-binding proteins"/>
    <property type="match status" value="1"/>
</dbReference>
<dbReference type="SUPFAM" id="SSF50249">
    <property type="entry name" value="Nucleic acid-binding proteins"/>
    <property type="match status" value="1"/>
</dbReference>
<gene>
    <name evidence="2" type="ORF">MELLADRAFT_112450</name>
</gene>
<proteinExistence type="predicted"/>
<protein>
    <recommendedName>
        <fullName evidence="1">Shieldin complex subunit 2 first OB fold domain-containing protein</fullName>
    </recommendedName>
</protein>
<dbReference type="HOGENOM" id="CLU_114205_0_0_1"/>
<evidence type="ECO:0000259" key="1">
    <source>
        <dbReference type="Pfam" id="PF21669"/>
    </source>
</evidence>
<dbReference type="InterPro" id="IPR049507">
    <property type="entry name" value="SHLD2_OB1"/>
</dbReference>
<dbReference type="OrthoDB" id="2506307at2759"/>
<name>F4S6I5_MELLP</name>
<dbReference type="Pfam" id="PF21669">
    <property type="entry name" value="SHLD2_OB1"/>
    <property type="match status" value="1"/>
</dbReference>
<dbReference type="EMBL" id="GL883155">
    <property type="protein sequence ID" value="EGF99752.1"/>
    <property type="molecule type" value="Genomic_DNA"/>
</dbReference>
<accession>F4S6I5</accession>
<evidence type="ECO:0000313" key="2">
    <source>
        <dbReference type="EMBL" id="EGF99752.1"/>
    </source>
</evidence>
<reference evidence="3" key="1">
    <citation type="journal article" date="2011" name="Proc. Natl. Acad. Sci. U.S.A.">
        <title>Obligate biotrophy features unraveled by the genomic analysis of rust fungi.</title>
        <authorList>
            <person name="Duplessis S."/>
            <person name="Cuomo C.A."/>
            <person name="Lin Y.-C."/>
            <person name="Aerts A."/>
            <person name="Tisserant E."/>
            <person name="Veneault-Fourrey C."/>
            <person name="Joly D.L."/>
            <person name="Hacquard S."/>
            <person name="Amselem J."/>
            <person name="Cantarel B.L."/>
            <person name="Chiu R."/>
            <person name="Coutinho P.M."/>
            <person name="Feau N."/>
            <person name="Field M."/>
            <person name="Frey P."/>
            <person name="Gelhaye E."/>
            <person name="Goldberg J."/>
            <person name="Grabherr M.G."/>
            <person name="Kodira C.D."/>
            <person name="Kohler A."/>
            <person name="Kuees U."/>
            <person name="Lindquist E.A."/>
            <person name="Lucas S.M."/>
            <person name="Mago R."/>
            <person name="Mauceli E."/>
            <person name="Morin E."/>
            <person name="Murat C."/>
            <person name="Pangilinan J.L."/>
            <person name="Park R."/>
            <person name="Pearson M."/>
            <person name="Quesneville H."/>
            <person name="Rouhier N."/>
            <person name="Sakthikumar S."/>
            <person name="Salamov A.A."/>
            <person name="Schmutz J."/>
            <person name="Selles B."/>
            <person name="Shapiro H."/>
            <person name="Tanguay P."/>
            <person name="Tuskan G.A."/>
            <person name="Henrissat B."/>
            <person name="Van de Peer Y."/>
            <person name="Rouze P."/>
            <person name="Ellis J.G."/>
            <person name="Dodds P.N."/>
            <person name="Schein J.E."/>
            <person name="Zhong S."/>
            <person name="Hamelin R.C."/>
            <person name="Grigoriev I.V."/>
            <person name="Szabo L.J."/>
            <person name="Martin F."/>
        </authorList>
    </citation>
    <scope>NUCLEOTIDE SEQUENCE [LARGE SCALE GENOMIC DNA]</scope>
    <source>
        <strain evidence="3">98AG31 / pathotype 3-4-7</strain>
    </source>
</reference>